<evidence type="ECO:0000256" key="7">
    <source>
        <dbReference type="ARBA" id="ARBA00023136"/>
    </source>
</evidence>
<keyword evidence="13" id="KW-1185">Reference proteome</keyword>
<reference evidence="12" key="1">
    <citation type="submission" date="2022-02" db="EMBL/GenBank/DDBJ databases">
        <title>Vibrio sp. nov., a new bacterium isolated from Bohai sea, China.</title>
        <authorList>
            <person name="Yuan Y."/>
        </authorList>
    </citation>
    <scope>NUCLEOTIDE SEQUENCE</scope>
    <source>
        <strain evidence="12">DBSS07</strain>
    </source>
</reference>
<feature type="chain" id="PRO_5040940106" evidence="10">
    <location>
        <begin position="20"/>
        <end position="168"/>
    </location>
</feature>
<dbReference type="GO" id="GO:0016020">
    <property type="term" value="C:membrane"/>
    <property type="evidence" value="ECO:0007669"/>
    <property type="project" value="UniProtKB-SubCell"/>
</dbReference>
<dbReference type="GO" id="GO:0008234">
    <property type="term" value="F:cysteine-type peptidase activity"/>
    <property type="evidence" value="ECO:0007669"/>
    <property type="project" value="UniProtKB-KW"/>
</dbReference>
<evidence type="ECO:0000259" key="11">
    <source>
        <dbReference type="PROSITE" id="PS51935"/>
    </source>
</evidence>
<evidence type="ECO:0000256" key="10">
    <source>
        <dbReference type="SAM" id="SignalP"/>
    </source>
</evidence>
<dbReference type="RefSeq" id="WP_265686654.1">
    <property type="nucleotide sequence ID" value="NZ_JAKRRX010000013.1"/>
</dbReference>
<keyword evidence="8" id="KW-0564">Palmitate</keyword>
<dbReference type="PROSITE" id="PS51935">
    <property type="entry name" value="NLPC_P60"/>
    <property type="match status" value="1"/>
</dbReference>
<organism evidence="12 13">
    <name type="scientific">Vibrio paucivorans</name>
    <dbReference type="NCBI Taxonomy" id="2829489"/>
    <lineage>
        <taxon>Bacteria</taxon>
        <taxon>Pseudomonadati</taxon>
        <taxon>Pseudomonadota</taxon>
        <taxon>Gammaproteobacteria</taxon>
        <taxon>Vibrionales</taxon>
        <taxon>Vibrionaceae</taxon>
        <taxon>Vibrio</taxon>
    </lineage>
</organism>
<evidence type="ECO:0000256" key="3">
    <source>
        <dbReference type="ARBA" id="ARBA00022670"/>
    </source>
</evidence>
<dbReference type="Proteomes" id="UP001155586">
    <property type="component" value="Unassembled WGS sequence"/>
</dbReference>
<dbReference type="AlphaFoldDB" id="A0A9X3CC00"/>
<proteinExistence type="inferred from homology"/>
<evidence type="ECO:0000256" key="6">
    <source>
        <dbReference type="ARBA" id="ARBA00022807"/>
    </source>
</evidence>
<comment type="similarity">
    <text evidence="2">Belongs to the peptidase C40 family.</text>
</comment>
<gene>
    <name evidence="12" type="ORF">MD483_03840</name>
</gene>
<evidence type="ECO:0000256" key="2">
    <source>
        <dbReference type="ARBA" id="ARBA00007074"/>
    </source>
</evidence>
<evidence type="ECO:0000256" key="4">
    <source>
        <dbReference type="ARBA" id="ARBA00022729"/>
    </source>
</evidence>
<keyword evidence="7" id="KW-0472">Membrane</keyword>
<dbReference type="InterPro" id="IPR000064">
    <property type="entry name" value="NLP_P60_dom"/>
</dbReference>
<keyword evidence="5" id="KW-0378">Hydrolase</keyword>
<keyword evidence="6" id="KW-0788">Thiol protease</keyword>
<feature type="domain" description="NlpC/P60" evidence="11">
    <location>
        <begin position="41"/>
        <end position="162"/>
    </location>
</feature>
<feature type="signal peptide" evidence="10">
    <location>
        <begin position="1"/>
        <end position="19"/>
    </location>
</feature>
<name>A0A9X3CC00_9VIBR</name>
<evidence type="ECO:0000313" key="12">
    <source>
        <dbReference type="EMBL" id="MCW8332959.1"/>
    </source>
</evidence>
<dbReference type="Gene3D" id="3.90.1720.10">
    <property type="entry name" value="endopeptidase domain like (from Nostoc punctiforme)"/>
    <property type="match status" value="1"/>
</dbReference>
<dbReference type="Pfam" id="PF00877">
    <property type="entry name" value="NLPC_P60"/>
    <property type="match status" value="1"/>
</dbReference>
<evidence type="ECO:0000313" key="13">
    <source>
        <dbReference type="Proteomes" id="UP001155586"/>
    </source>
</evidence>
<dbReference type="SUPFAM" id="SSF54001">
    <property type="entry name" value="Cysteine proteinases"/>
    <property type="match status" value="1"/>
</dbReference>
<comment type="subcellular location">
    <subcellularLocation>
        <location evidence="1">Membrane</location>
        <topology evidence="1">Lipid-anchor</topology>
    </subcellularLocation>
</comment>
<dbReference type="PANTHER" id="PTHR47360:SF3">
    <property type="entry name" value="MUREIN DD-ENDOPEPTIDASE MEPS_MUREIN LD-CARBOXYPEPTIDASE"/>
    <property type="match status" value="1"/>
</dbReference>
<accession>A0A9X3CC00</accession>
<keyword evidence="4 10" id="KW-0732">Signal</keyword>
<protein>
    <submittedName>
        <fullName evidence="12">NlpC/P60 family protein</fullName>
    </submittedName>
</protein>
<dbReference type="InterPro" id="IPR052062">
    <property type="entry name" value="Murein_DD/LD_carboxypeptidase"/>
</dbReference>
<keyword evidence="3" id="KW-0645">Protease</keyword>
<sequence length="168" mass="18449">MDKIAVLVLGLLITGCSTAPSTVVTGSKSAVESQPTSLQQRKLVESFLTVFDQWEGAPYQLGGSSLAGIDCSAFVQIAYSSATQQKLPRTTLKQSQVGTYVNYDQAEIGDLVFFKTSRTTRHVGVYLGSKQFMHASTSKGVIISRIDNPYWASKFWQFRRVANSPEKI</sequence>
<dbReference type="EMBL" id="JAKRRX010000013">
    <property type="protein sequence ID" value="MCW8332959.1"/>
    <property type="molecule type" value="Genomic_DNA"/>
</dbReference>
<evidence type="ECO:0000256" key="5">
    <source>
        <dbReference type="ARBA" id="ARBA00022801"/>
    </source>
</evidence>
<evidence type="ECO:0000256" key="8">
    <source>
        <dbReference type="ARBA" id="ARBA00023139"/>
    </source>
</evidence>
<comment type="caution">
    <text evidence="12">The sequence shown here is derived from an EMBL/GenBank/DDBJ whole genome shotgun (WGS) entry which is preliminary data.</text>
</comment>
<evidence type="ECO:0000256" key="1">
    <source>
        <dbReference type="ARBA" id="ARBA00004635"/>
    </source>
</evidence>
<evidence type="ECO:0000256" key="9">
    <source>
        <dbReference type="ARBA" id="ARBA00023288"/>
    </source>
</evidence>
<dbReference type="InterPro" id="IPR038765">
    <property type="entry name" value="Papain-like_cys_pep_sf"/>
</dbReference>
<dbReference type="GO" id="GO:0006508">
    <property type="term" value="P:proteolysis"/>
    <property type="evidence" value="ECO:0007669"/>
    <property type="project" value="UniProtKB-KW"/>
</dbReference>
<keyword evidence="9" id="KW-0449">Lipoprotein</keyword>
<dbReference type="PANTHER" id="PTHR47360">
    <property type="entry name" value="MUREIN DD-ENDOPEPTIDASE MEPS/MUREIN LD-CARBOXYPEPTIDASE"/>
    <property type="match status" value="1"/>
</dbReference>
<dbReference type="PROSITE" id="PS51257">
    <property type="entry name" value="PROKAR_LIPOPROTEIN"/>
    <property type="match status" value="1"/>
</dbReference>